<dbReference type="PROSITE" id="PS00166">
    <property type="entry name" value="ENOYL_COA_HYDRATASE"/>
    <property type="match status" value="1"/>
</dbReference>
<dbReference type="Gene3D" id="3.90.226.10">
    <property type="entry name" value="2-enoyl-CoA Hydratase, Chain A, domain 1"/>
    <property type="match status" value="1"/>
</dbReference>
<comment type="similarity">
    <text evidence="1 2">Belongs to the enoyl-CoA hydratase/isomerase family.</text>
</comment>
<dbReference type="Gene3D" id="1.10.12.10">
    <property type="entry name" value="Lyase 2-enoyl-coa Hydratase, Chain A, domain 2"/>
    <property type="match status" value="1"/>
</dbReference>
<sequence>MELKDLIYEKRNGSAWITINRPDTYNSLVEGTILEMTHCVTDAAEDPEIGVIVITGAGEKSFSSGGHVGKLSERTPQSARIHMRNMGHLSIAMRTCGKPIIAAVNGYAVGAGHELHIMCDMTIAAEHAKFGQSGPKMGGMPIWGATQMLHRMVGEKKAREIIFMCRQYTAQEALEMGLINLVVPMADLYSTVQQWCDEINERSPQSIRVLKLALNQESDLSFWASFFSGADLFSMHTGTAEFLEGTRSFVEKRKPDFKQFRKSDRGMRG</sequence>
<dbReference type="PANTHER" id="PTHR43113:SF1">
    <property type="entry name" value="1,4-DIHYDROXY-2-NAPHTHOYL-COA SYNTHASE, PEROXISOMAL"/>
    <property type="match status" value="1"/>
</dbReference>
<evidence type="ECO:0000256" key="1">
    <source>
        <dbReference type="ARBA" id="ARBA00005254"/>
    </source>
</evidence>
<dbReference type="Proteomes" id="UP000277294">
    <property type="component" value="Unassembled WGS sequence"/>
</dbReference>
<dbReference type="InterPro" id="IPR018376">
    <property type="entry name" value="Enoyl-CoA_hyd/isom_CS"/>
</dbReference>
<dbReference type="SUPFAM" id="SSF52096">
    <property type="entry name" value="ClpP/crotonase"/>
    <property type="match status" value="1"/>
</dbReference>
<dbReference type="RefSeq" id="WP_124081230.1">
    <property type="nucleotide sequence ID" value="NZ_UWPJ01000028.1"/>
</dbReference>
<evidence type="ECO:0000313" key="3">
    <source>
        <dbReference type="EMBL" id="VCU71630.1"/>
    </source>
</evidence>
<dbReference type="OrthoDB" id="9774843at2"/>
<dbReference type="InterPro" id="IPR001753">
    <property type="entry name" value="Enoyl-CoA_hydra/iso"/>
</dbReference>
<dbReference type="GO" id="GO:0008935">
    <property type="term" value="F:1,4-dihydroxy-2-naphthoyl-CoA synthase activity"/>
    <property type="evidence" value="ECO:0007669"/>
    <property type="project" value="UniProtKB-EC"/>
</dbReference>
<keyword evidence="3" id="KW-0456">Lyase</keyword>
<dbReference type="EC" id="4.1.3.36" evidence="3"/>
<dbReference type="InterPro" id="IPR014748">
    <property type="entry name" value="Enoyl-CoA_hydra_C"/>
</dbReference>
<evidence type="ECO:0000256" key="2">
    <source>
        <dbReference type="RuleBase" id="RU003707"/>
    </source>
</evidence>
<dbReference type="GO" id="GO:0009234">
    <property type="term" value="P:menaquinone biosynthetic process"/>
    <property type="evidence" value="ECO:0007669"/>
    <property type="project" value="TreeGrafter"/>
</dbReference>
<dbReference type="AlphaFoldDB" id="A0A3P4B7N7"/>
<dbReference type="PANTHER" id="PTHR43113">
    <property type="entry name" value="NUCLEOSIDE-DIPHOSPHATE-SUGAR EPIMERASE"/>
    <property type="match status" value="1"/>
</dbReference>
<protein>
    <submittedName>
        <fullName evidence="3">1,4-Dihydroxy-2-naphthoyl-CoA synthase</fullName>
        <ecNumber evidence="3">4.1.3.36</ecNumber>
    </submittedName>
</protein>
<dbReference type="GO" id="GO:0005829">
    <property type="term" value="C:cytosol"/>
    <property type="evidence" value="ECO:0007669"/>
    <property type="project" value="TreeGrafter"/>
</dbReference>
<organism evidence="3 4">
    <name type="scientific">Pigmentiphaga humi</name>
    <dbReference type="NCBI Taxonomy" id="2478468"/>
    <lineage>
        <taxon>Bacteria</taxon>
        <taxon>Pseudomonadati</taxon>
        <taxon>Pseudomonadota</taxon>
        <taxon>Betaproteobacteria</taxon>
        <taxon>Burkholderiales</taxon>
        <taxon>Alcaligenaceae</taxon>
        <taxon>Pigmentiphaga</taxon>
    </lineage>
</organism>
<dbReference type="EMBL" id="UWPJ01000028">
    <property type="protein sequence ID" value="VCU71630.1"/>
    <property type="molecule type" value="Genomic_DNA"/>
</dbReference>
<reference evidence="3 4" key="1">
    <citation type="submission" date="2018-10" db="EMBL/GenBank/DDBJ databases">
        <authorList>
            <person name="Criscuolo A."/>
        </authorList>
    </citation>
    <scope>NUCLEOTIDE SEQUENCE [LARGE SCALE GENOMIC DNA]</scope>
    <source>
        <strain evidence="3">DnA1</strain>
    </source>
</reference>
<accession>A0A3P4B7N7</accession>
<keyword evidence="4" id="KW-1185">Reference proteome</keyword>
<gene>
    <name evidence="3" type="primary">menB_2</name>
    <name evidence="3" type="ORF">PIGHUM_03716</name>
</gene>
<name>A0A3P4B7N7_9BURK</name>
<dbReference type="InterPro" id="IPR029045">
    <property type="entry name" value="ClpP/crotonase-like_dom_sf"/>
</dbReference>
<proteinExistence type="inferred from homology"/>
<dbReference type="CDD" id="cd06558">
    <property type="entry name" value="crotonase-like"/>
    <property type="match status" value="1"/>
</dbReference>
<dbReference type="Pfam" id="PF00378">
    <property type="entry name" value="ECH_1"/>
    <property type="match status" value="1"/>
</dbReference>
<evidence type="ECO:0000313" key="4">
    <source>
        <dbReference type="Proteomes" id="UP000277294"/>
    </source>
</evidence>